<protein>
    <submittedName>
        <fullName evidence="2">Acetyltransferase</fullName>
    </submittedName>
</protein>
<organism evidence="2 3">
    <name type="scientific">Phycicoccus elongatus Lp2</name>
    <dbReference type="NCBI Taxonomy" id="1193181"/>
    <lineage>
        <taxon>Bacteria</taxon>
        <taxon>Bacillati</taxon>
        <taxon>Actinomycetota</taxon>
        <taxon>Actinomycetes</taxon>
        <taxon>Micrococcales</taxon>
        <taxon>Intrasporangiaceae</taxon>
        <taxon>Phycicoccus</taxon>
    </lineage>
</organism>
<evidence type="ECO:0000313" key="2">
    <source>
        <dbReference type="EMBL" id="CCH70750.1"/>
    </source>
</evidence>
<dbReference type="AlphaFoldDB" id="N0E4J5"/>
<dbReference type="Gene3D" id="3.40.630.30">
    <property type="match status" value="1"/>
</dbReference>
<dbReference type="EMBL" id="CAIZ01000136">
    <property type="protein sequence ID" value="CCH70750.1"/>
    <property type="molecule type" value="Genomic_DNA"/>
</dbReference>
<dbReference type="InterPro" id="IPR000182">
    <property type="entry name" value="GNAT_dom"/>
</dbReference>
<gene>
    <name evidence="2" type="ORF">BN10_650047</name>
</gene>
<dbReference type="PROSITE" id="PS51186">
    <property type="entry name" value="GNAT"/>
    <property type="match status" value="1"/>
</dbReference>
<dbReference type="RefSeq" id="WP_010850593.1">
    <property type="nucleotide sequence ID" value="NZ_HF570956.1"/>
</dbReference>
<comment type="caution">
    <text evidence="2">The sequence shown here is derived from an EMBL/GenBank/DDBJ whole genome shotgun (WGS) entry which is preliminary data.</text>
</comment>
<dbReference type="Proteomes" id="UP000013167">
    <property type="component" value="Unassembled WGS sequence"/>
</dbReference>
<dbReference type="SUPFAM" id="SSF55729">
    <property type="entry name" value="Acyl-CoA N-acyltransferases (Nat)"/>
    <property type="match status" value="1"/>
</dbReference>
<proteinExistence type="predicted"/>
<sequence>MTPEALLAEFRRQVRLAQKDGGPFDITERVGLVHRTYPENPEWDGATIESPLGLGDDEEQIEAAIAAEVDFFTGRGQAFEWKTYADDEPADLVDRLVRHGFEAGDVEVVMLGEAADLVDDIAAPEGVRIREFAGEDWERVRVLMDGVWGTASSWVNDALRAEQERDPALLRPVLAEEIGGLQRVISYAALRLTPGVDFAGLWGGTTHAQWRGRGLYRALTAYRARLALDAGHPYVRVDTSPDSRPILTRLGLHQVTTTTPCVLDPRGSSRSG</sequence>
<reference evidence="2 3" key="1">
    <citation type="journal article" date="2013" name="ISME J.">
        <title>A metabolic model for members of the genus Tetrasphaera involved in enhanced biological phosphorus removal.</title>
        <authorList>
            <person name="Kristiansen R."/>
            <person name="Nguyen H.T.T."/>
            <person name="Saunders A.M."/>
            <person name="Nielsen J.L."/>
            <person name="Wimmer R."/>
            <person name="Le V.Q."/>
            <person name="McIlroy S.J."/>
            <person name="Petrovski S."/>
            <person name="Seviour R.J."/>
            <person name="Calteau A."/>
            <person name="Nielsen K.L."/>
            <person name="Nielsen P.H."/>
        </authorList>
    </citation>
    <scope>NUCLEOTIDE SEQUENCE [LARGE SCALE GENOMIC DNA]</scope>
    <source>
        <strain evidence="2 3">Lp2</strain>
    </source>
</reference>
<feature type="domain" description="N-acetyltransferase" evidence="1">
    <location>
        <begin position="127"/>
        <end position="272"/>
    </location>
</feature>
<keyword evidence="3" id="KW-1185">Reference proteome</keyword>
<evidence type="ECO:0000313" key="3">
    <source>
        <dbReference type="Proteomes" id="UP000013167"/>
    </source>
</evidence>
<dbReference type="OrthoDB" id="164800at2"/>
<dbReference type="GO" id="GO:0016747">
    <property type="term" value="F:acyltransferase activity, transferring groups other than amino-acyl groups"/>
    <property type="evidence" value="ECO:0007669"/>
    <property type="project" value="InterPro"/>
</dbReference>
<dbReference type="STRING" id="1193181.BN10_650047"/>
<keyword evidence="2" id="KW-0808">Transferase</keyword>
<dbReference type="InterPro" id="IPR016181">
    <property type="entry name" value="Acyl_CoA_acyltransferase"/>
</dbReference>
<dbReference type="HOGENOM" id="CLU_079365_0_0_11"/>
<evidence type="ECO:0000259" key="1">
    <source>
        <dbReference type="PROSITE" id="PS51186"/>
    </source>
</evidence>
<name>N0E4J5_9MICO</name>
<dbReference type="eggNOG" id="COG0454">
    <property type="taxonomic scope" value="Bacteria"/>
</dbReference>
<accession>N0E4J5</accession>